<evidence type="ECO:0000256" key="4">
    <source>
        <dbReference type="ARBA" id="ARBA00023145"/>
    </source>
</evidence>
<evidence type="ECO:0000313" key="8">
    <source>
        <dbReference type="Proteomes" id="UP001431209"/>
    </source>
</evidence>
<evidence type="ECO:0000256" key="2">
    <source>
        <dbReference type="ARBA" id="ARBA00022729"/>
    </source>
</evidence>
<feature type="transmembrane region" description="Helical" evidence="6">
    <location>
        <begin position="12"/>
        <end position="34"/>
    </location>
</feature>
<keyword evidence="6" id="KW-0812">Transmembrane</keyword>
<feature type="transmembrane region" description="Helical" evidence="6">
    <location>
        <begin position="95"/>
        <end position="127"/>
    </location>
</feature>
<feature type="compositionally biased region" description="Polar residues" evidence="5">
    <location>
        <begin position="904"/>
        <end position="922"/>
    </location>
</feature>
<dbReference type="Gene3D" id="1.10.1400.10">
    <property type="match status" value="1"/>
</dbReference>
<keyword evidence="3" id="KW-0378">Hydrolase</keyword>
<organism evidence="7 8">
    <name type="scientific">Acrasis kona</name>
    <dbReference type="NCBI Taxonomy" id="1008807"/>
    <lineage>
        <taxon>Eukaryota</taxon>
        <taxon>Discoba</taxon>
        <taxon>Heterolobosea</taxon>
        <taxon>Tetramitia</taxon>
        <taxon>Eutetramitia</taxon>
        <taxon>Acrasidae</taxon>
        <taxon>Acrasis</taxon>
    </lineage>
</organism>
<dbReference type="InterPro" id="IPR043147">
    <property type="entry name" value="Penicillin_amidase_A-knob"/>
</dbReference>
<keyword evidence="8" id="KW-1185">Reference proteome</keyword>
<dbReference type="InterPro" id="IPR002692">
    <property type="entry name" value="S45"/>
</dbReference>
<feature type="region of interest" description="Disordered" evidence="5">
    <location>
        <begin position="900"/>
        <end position="922"/>
    </location>
</feature>
<keyword evidence="6" id="KW-0472">Membrane</keyword>
<keyword evidence="6" id="KW-1133">Transmembrane helix</keyword>
<dbReference type="InterPro" id="IPR023343">
    <property type="entry name" value="Penicillin_amidase_dom1"/>
</dbReference>
<dbReference type="InterPro" id="IPR029055">
    <property type="entry name" value="Ntn_hydrolases_N"/>
</dbReference>
<dbReference type="SUPFAM" id="SSF56235">
    <property type="entry name" value="N-terminal nucleophile aminohydrolases (Ntn hydrolases)"/>
    <property type="match status" value="1"/>
</dbReference>
<evidence type="ECO:0000256" key="5">
    <source>
        <dbReference type="SAM" id="MobiDB-lite"/>
    </source>
</evidence>
<evidence type="ECO:0000256" key="1">
    <source>
        <dbReference type="ARBA" id="ARBA00006586"/>
    </source>
</evidence>
<dbReference type="EMBL" id="JAOPGA020000108">
    <property type="protein sequence ID" value="KAL0476890.1"/>
    <property type="molecule type" value="Genomic_DNA"/>
</dbReference>
<proteinExistence type="inferred from homology"/>
<evidence type="ECO:0000256" key="3">
    <source>
        <dbReference type="ARBA" id="ARBA00022801"/>
    </source>
</evidence>
<evidence type="ECO:0000313" key="7">
    <source>
        <dbReference type="EMBL" id="KAL0476890.1"/>
    </source>
</evidence>
<dbReference type="Gene3D" id="2.30.120.10">
    <property type="match status" value="1"/>
</dbReference>
<comment type="similarity">
    <text evidence="1">Belongs to the peptidase S45 family.</text>
</comment>
<comment type="caution">
    <text evidence="7">The sequence shown here is derived from an EMBL/GenBank/DDBJ whole genome shotgun (WGS) entry which is preliminary data.</text>
</comment>
<dbReference type="Proteomes" id="UP001431209">
    <property type="component" value="Unassembled WGS sequence"/>
</dbReference>
<dbReference type="PANTHER" id="PTHR34218:SF3">
    <property type="entry name" value="ACYL-HOMOSERINE LACTONE ACYLASE PVDQ"/>
    <property type="match status" value="1"/>
</dbReference>
<protein>
    <submittedName>
        <fullName evidence="7">QuiP</fullName>
    </submittedName>
</protein>
<accession>A0AAW2YIU4</accession>
<feature type="transmembrane region" description="Helical" evidence="6">
    <location>
        <begin position="46"/>
        <end position="74"/>
    </location>
</feature>
<dbReference type="PANTHER" id="PTHR34218">
    <property type="entry name" value="PEPTIDASE S45 PENICILLIN AMIDASE"/>
    <property type="match status" value="1"/>
</dbReference>
<dbReference type="GO" id="GO:0016811">
    <property type="term" value="F:hydrolase activity, acting on carbon-nitrogen (but not peptide) bonds, in linear amides"/>
    <property type="evidence" value="ECO:0007669"/>
    <property type="project" value="InterPro"/>
</dbReference>
<sequence length="999" mass="110837">MAKKFDFTKLYRPIGLLFLSFLVFYLTFFLYAWIDSIWPFRFCPGYWAFCVLVQFMIMTLIPLVAFTVLGCFYLRRPRFRQTRDVNKIATSANRLAIFKYLGIALGYFVLFFFFICLLILVVLVGVYHNVTVPQQSRDVFGLGGVQSRNGINLERDSNNMVHVTASNAPDVAYGLAFAHCQDRFYQMDLYRRIAMGWLSEIDGSDRSIQSDIFMRTLGLNQSAIDDYPLLSSDAQAWLSAYARGVNDYMSVRPNTPWEFYMNRYTNSAYRAWTPEHSLAILKLVQFTWSGNFNMELLRGYFSLNRGLSGARISELLPPFPINGYSTFSASDLDVPRILIPQNAAAEANRIANEAARVDALQAKMGVTGPPTTASKYTSLEVLTSFWDATVNTVRDLASVISLSTSTSTFILQGGTRVAPMMGNSMTDGWSLSAPNFYYPAQIKYALTVDSDSSQAVGSTIPGIPGMFSGRAPSYAWSVSPMNADVMDWFVMKDNADGSGYLGSDGNFRSNYTIRSEVINVNGRSPITIKVRTSEFGPVLTDAFKLPFTNAAGVSMNMSLQWTGNYNSKTTPDRTIEFLSQSWTARTTDTLGISQSFSSMASRLIHVPALNVFYVDRIDGTAVYIGAGRIPSRVQDHSGMFPVLGDGSIQWNGFSTNPVSSVRLIQKTIISSAGNRPIGPGYPYNWGYDFADQFRSRRLFTNFNTQLSERASTTAMGQAALIDRYPAILDDFQPLISQLVSATDLQIDGGSLNNLKNLQTWDGSEGGLTTLLETFYWELSRLTETETGVAFWNRPEFILNAMLPNRTNLINVNDTTGYISQAQTLRNDQLCINALNNIYPSVTTTNLGRRACLNFAAQAFMKANGRVGGGTNWGSVKSASIPHYGFSGTVLECTSSRSTSRTGSQFTVTQGSENPPSGQGFGSYSAQSGPLYRQFIDYQPSTGGSGVYQFLTPMGTSGNQWTKTFYDNFQSAYETDTGIPMQISGEYGTVMYQYLRPTNI</sequence>
<dbReference type="AlphaFoldDB" id="A0AAW2YIU4"/>
<evidence type="ECO:0000256" key="6">
    <source>
        <dbReference type="SAM" id="Phobius"/>
    </source>
</evidence>
<dbReference type="InterPro" id="IPR043146">
    <property type="entry name" value="Penicillin_amidase_N_B-knob"/>
</dbReference>
<dbReference type="Gene3D" id="1.10.439.10">
    <property type="entry name" value="Penicillin Amidohydrolase, domain 1"/>
    <property type="match status" value="1"/>
</dbReference>
<gene>
    <name evidence="7" type="ORF">AKO1_005669</name>
</gene>
<dbReference type="Pfam" id="PF01804">
    <property type="entry name" value="Penicil_amidase"/>
    <property type="match status" value="1"/>
</dbReference>
<keyword evidence="2" id="KW-0732">Signal</keyword>
<reference evidence="7 8" key="1">
    <citation type="submission" date="2024-03" db="EMBL/GenBank/DDBJ databases">
        <title>The Acrasis kona genome and developmental transcriptomes reveal deep origins of eukaryotic multicellular pathways.</title>
        <authorList>
            <person name="Sheikh S."/>
            <person name="Fu C.-J."/>
            <person name="Brown M.W."/>
            <person name="Baldauf S.L."/>
        </authorList>
    </citation>
    <scope>NUCLEOTIDE SEQUENCE [LARGE SCALE GENOMIC DNA]</scope>
    <source>
        <strain evidence="7 8">ATCC MYA-3509</strain>
    </source>
</reference>
<keyword evidence="4" id="KW-0865">Zymogen</keyword>
<dbReference type="GO" id="GO:0017000">
    <property type="term" value="P:antibiotic biosynthetic process"/>
    <property type="evidence" value="ECO:0007669"/>
    <property type="project" value="InterPro"/>
</dbReference>
<dbReference type="Gene3D" id="3.60.20.10">
    <property type="entry name" value="Glutamine Phosphoribosylpyrophosphate, subunit 1, domain 1"/>
    <property type="match status" value="1"/>
</dbReference>
<name>A0AAW2YIU4_9EUKA</name>